<evidence type="ECO:0000256" key="12">
    <source>
        <dbReference type="ARBA" id="ARBA00023298"/>
    </source>
</evidence>
<dbReference type="GO" id="GO:0005615">
    <property type="term" value="C:extracellular space"/>
    <property type="evidence" value="ECO:0007669"/>
    <property type="project" value="TreeGrafter"/>
</dbReference>
<evidence type="ECO:0000256" key="5">
    <source>
        <dbReference type="ARBA" id="ARBA00022529"/>
    </source>
</evidence>
<comment type="subcellular location">
    <subcellularLocation>
        <location evidence="2">Secreted</location>
    </subcellularLocation>
    <subcellularLocation>
        <location evidence="1">Target cell membrane</location>
    </subcellularLocation>
</comment>
<name>A0A6J0U7I6_9SAUR</name>
<evidence type="ECO:0000313" key="15">
    <source>
        <dbReference type="Proteomes" id="UP001652642"/>
    </source>
</evidence>
<feature type="signal peptide" evidence="14">
    <location>
        <begin position="1"/>
        <end position="17"/>
    </location>
</feature>
<organism evidence="15 16">
    <name type="scientific">Pogona vitticeps</name>
    <name type="common">central bearded dragon</name>
    <dbReference type="NCBI Taxonomy" id="103695"/>
    <lineage>
        <taxon>Eukaryota</taxon>
        <taxon>Metazoa</taxon>
        <taxon>Chordata</taxon>
        <taxon>Craniata</taxon>
        <taxon>Vertebrata</taxon>
        <taxon>Euteleostomi</taxon>
        <taxon>Lepidosauria</taxon>
        <taxon>Squamata</taxon>
        <taxon>Bifurcata</taxon>
        <taxon>Unidentata</taxon>
        <taxon>Episquamata</taxon>
        <taxon>Toxicofera</taxon>
        <taxon>Iguania</taxon>
        <taxon>Acrodonta</taxon>
        <taxon>Agamidae</taxon>
        <taxon>Amphibolurinae</taxon>
        <taxon>Pogona</taxon>
    </lineage>
</organism>
<dbReference type="FunCoup" id="A0A6J0U7I6">
    <property type="interactions" value="33"/>
</dbReference>
<keyword evidence="12" id="KW-1053">Target membrane</keyword>
<keyword evidence="4" id="KW-0964">Secreted</keyword>
<evidence type="ECO:0000256" key="8">
    <source>
        <dbReference type="ARBA" id="ARBA00022729"/>
    </source>
</evidence>
<proteinExistence type="inferred from homology"/>
<gene>
    <name evidence="16" type="primary">LOC110082605</name>
</gene>
<dbReference type="InterPro" id="IPR001894">
    <property type="entry name" value="Cathelicidin-like"/>
</dbReference>
<dbReference type="KEGG" id="pvt:110082605"/>
<sequence length="158" mass="17867">MQSYWALLVLFAGAVAAAPTPQAPASYEQVVAAAVDTYNQQQKPEYAFRLLEAEPQTDWQTSGETTQPLKFSIKETVCRSSETPNVSQCDYKDDGVDRDCSGFYSTQQKPPTIIIQCEDVDQELQRITRGRWSRWRNKAKRFIKKHGVSIALTALRFG</sequence>
<dbReference type="GO" id="GO:0042742">
    <property type="term" value="P:defense response to bacterium"/>
    <property type="evidence" value="ECO:0007669"/>
    <property type="project" value="UniProtKB-KW"/>
</dbReference>
<keyword evidence="6" id="KW-1052">Target cell membrane</keyword>
<dbReference type="RefSeq" id="XP_020655918.2">
    <property type="nucleotide sequence ID" value="XM_020800259.2"/>
</dbReference>
<evidence type="ECO:0000256" key="2">
    <source>
        <dbReference type="ARBA" id="ARBA00004613"/>
    </source>
</evidence>
<reference evidence="16" key="1">
    <citation type="submission" date="2025-08" db="UniProtKB">
        <authorList>
            <consortium name="RefSeq"/>
        </authorList>
    </citation>
    <scope>IDENTIFICATION</scope>
</reference>
<evidence type="ECO:0000256" key="14">
    <source>
        <dbReference type="SAM" id="SignalP"/>
    </source>
</evidence>
<evidence type="ECO:0000256" key="7">
    <source>
        <dbReference type="ARBA" id="ARBA00022685"/>
    </source>
</evidence>
<protein>
    <recommendedName>
        <fullName evidence="13">Vipericidin</fullName>
    </recommendedName>
</protein>
<dbReference type="GeneID" id="110082605"/>
<keyword evidence="8 14" id="KW-0732">Signal</keyword>
<keyword evidence="15" id="KW-1185">Reference proteome</keyword>
<keyword evidence="7" id="KW-0165">Cleavage on pair of basic residues</keyword>
<keyword evidence="5" id="KW-0929">Antimicrobial</keyword>
<keyword evidence="11" id="KW-1015">Disulfide bond</keyword>
<evidence type="ECO:0000256" key="6">
    <source>
        <dbReference type="ARBA" id="ARBA00022537"/>
    </source>
</evidence>
<feature type="chain" id="PRO_5046292730" description="Vipericidin" evidence="14">
    <location>
        <begin position="18"/>
        <end position="158"/>
    </location>
</feature>
<dbReference type="Proteomes" id="UP001652642">
    <property type="component" value="Chromosome 6"/>
</dbReference>
<evidence type="ECO:0000256" key="3">
    <source>
        <dbReference type="ARBA" id="ARBA00005320"/>
    </source>
</evidence>
<dbReference type="InParanoid" id="A0A6J0U7I6"/>
<evidence type="ECO:0000256" key="9">
    <source>
        <dbReference type="ARBA" id="ARBA00023022"/>
    </source>
</evidence>
<evidence type="ECO:0000256" key="10">
    <source>
        <dbReference type="ARBA" id="ARBA00023136"/>
    </source>
</evidence>
<comment type="similarity">
    <text evidence="3">Belongs to the cathelicidin family.</text>
</comment>
<dbReference type="PANTHER" id="PTHR10206:SF4">
    <property type="entry name" value="NEUTROPHILIC GRANULE PROTEIN"/>
    <property type="match status" value="1"/>
</dbReference>
<accession>A0A6J0U7I6</accession>
<dbReference type="AlphaFoldDB" id="A0A6J0U7I6"/>
<dbReference type="Gene3D" id="3.10.450.10">
    <property type="match status" value="1"/>
</dbReference>
<dbReference type="SUPFAM" id="SSF54403">
    <property type="entry name" value="Cystatin/monellin"/>
    <property type="match status" value="1"/>
</dbReference>
<dbReference type="OrthoDB" id="9930485at2759"/>
<evidence type="ECO:0000313" key="16">
    <source>
        <dbReference type="RefSeq" id="XP_020655918.2"/>
    </source>
</evidence>
<dbReference type="Pfam" id="PF00666">
    <property type="entry name" value="Cathelicidins"/>
    <property type="match status" value="1"/>
</dbReference>
<evidence type="ECO:0000256" key="4">
    <source>
        <dbReference type="ARBA" id="ARBA00022525"/>
    </source>
</evidence>
<dbReference type="PANTHER" id="PTHR10206">
    <property type="entry name" value="CATHELICIDIN"/>
    <property type="match status" value="1"/>
</dbReference>
<evidence type="ECO:0000256" key="1">
    <source>
        <dbReference type="ARBA" id="ARBA00004175"/>
    </source>
</evidence>
<dbReference type="GO" id="GO:0044218">
    <property type="term" value="C:other organism cell membrane"/>
    <property type="evidence" value="ECO:0007669"/>
    <property type="project" value="UniProtKB-KW"/>
</dbReference>
<evidence type="ECO:0000256" key="11">
    <source>
        <dbReference type="ARBA" id="ARBA00023157"/>
    </source>
</evidence>
<dbReference type="InterPro" id="IPR046350">
    <property type="entry name" value="Cystatin_sf"/>
</dbReference>
<evidence type="ECO:0000256" key="13">
    <source>
        <dbReference type="ARBA" id="ARBA00030320"/>
    </source>
</evidence>
<keyword evidence="9" id="KW-0044">Antibiotic</keyword>
<keyword evidence="10" id="KW-0472">Membrane</keyword>